<protein>
    <recommendedName>
        <fullName evidence="4">Methylamine utilization protein</fullName>
    </recommendedName>
</protein>
<evidence type="ECO:0000313" key="3">
    <source>
        <dbReference type="Proteomes" id="UP000006512"/>
    </source>
</evidence>
<keyword evidence="1" id="KW-0732">Signal</keyword>
<dbReference type="SUPFAM" id="SSF49503">
    <property type="entry name" value="Cupredoxins"/>
    <property type="match status" value="1"/>
</dbReference>
<dbReference type="SUPFAM" id="SSF49464">
    <property type="entry name" value="Carboxypeptidase regulatory domain-like"/>
    <property type="match status" value="1"/>
</dbReference>
<evidence type="ECO:0000256" key="1">
    <source>
        <dbReference type="SAM" id="SignalP"/>
    </source>
</evidence>
<dbReference type="InterPro" id="IPR008972">
    <property type="entry name" value="Cupredoxin"/>
</dbReference>
<dbReference type="Proteomes" id="UP000006512">
    <property type="component" value="Unassembled WGS sequence"/>
</dbReference>
<proteinExistence type="predicted"/>
<dbReference type="RefSeq" id="WP_006273150.1">
    <property type="nucleotide sequence ID" value="NZ_GL883078.1"/>
</dbReference>
<dbReference type="Gene3D" id="2.60.40.420">
    <property type="entry name" value="Cupredoxins - blue copper proteins"/>
    <property type="match status" value="1"/>
</dbReference>
<dbReference type="STRING" id="715226.ABI_23790"/>
<dbReference type="AlphaFoldDB" id="F4QNQ8"/>
<gene>
    <name evidence="2" type="ORF">ABI_23790</name>
</gene>
<reference evidence="3" key="1">
    <citation type="submission" date="2011-03" db="EMBL/GenBank/DDBJ databases">
        <title>Draft genome sequence of Brevundimonas diminuta.</title>
        <authorList>
            <person name="Brown P.J.B."/>
            <person name="Buechlein A."/>
            <person name="Hemmerich C."/>
            <person name="Brun Y.V."/>
        </authorList>
    </citation>
    <scope>NUCLEOTIDE SEQUENCE [LARGE SCALE GENOMIC DNA]</scope>
    <source>
        <strain evidence="3">C19</strain>
    </source>
</reference>
<accession>F4QNQ8</accession>
<feature type="chain" id="PRO_5003314278" description="Methylamine utilization protein" evidence="1">
    <location>
        <begin position="20"/>
        <end position="208"/>
    </location>
</feature>
<evidence type="ECO:0000313" key="2">
    <source>
        <dbReference type="EMBL" id="EGF90966.1"/>
    </source>
</evidence>
<dbReference type="InterPro" id="IPR008969">
    <property type="entry name" value="CarboxyPept-like_regulatory"/>
</dbReference>
<name>F4QNQ8_9CAUL</name>
<feature type="signal peptide" evidence="1">
    <location>
        <begin position="1"/>
        <end position="19"/>
    </location>
</feature>
<evidence type="ECO:0008006" key="4">
    <source>
        <dbReference type="Google" id="ProtNLM"/>
    </source>
</evidence>
<sequence>MKAVFPSLIVLLAAPAVQAADLSVTVNDAGGKPVSFAVVTWTPKAGAAIPAAVKSAQYVMTQKNVQFAPFVLAVPVGATVSFPNQDRVNHHVYSFSPAMPFQLPLYGKGQTRTVTFTKAGTDALGCNIHDSMSAYIHIVNTPYFATTGADGKIVLKGVPEGAGALKVWHPLMDAPDHEVAKALTAGKTNAPQTFAVKVRARLTPNGSY</sequence>
<dbReference type="EMBL" id="GL883078">
    <property type="protein sequence ID" value="EGF90966.1"/>
    <property type="molecule type" value="Genomic_DNA"/>
</dbReference>
<keyword evidence="3" id="KW-1185">Reference proteome</keyword>
<dbReference type="eggNOG" id="COG3794">
    <property type="taxonomic scope" value="Bacteria"/>
</dbReference>
<dbReference type="HOGENOM" id="CLU_084768_2_2_5"/>
<organism evidence="2 3">
    <name type="scientific">Asticcacaulis biprosthecium C19</name>
    <dbReference type="NCBI Taxonomy" id="715226"/>
    <lineage>
        <taxon>Bacteria</taxon>
        <taxon>Pseudomonadati</taxon>
        <taxon>Pseudomonadota</taxon>
        <taxon>Alphaproteobacteria</taxon>
        <taxon>Caulobacterales</taxon>
        <taxon>Caulobacteraceae</taxon>
        <taxon>Asticcacaulis</taxon>
    </lineage>
</organism>
<dbReference type="OrthoDB" id="9772097at2"/>